<evidence type="ECO:0000313" key="3">
    <source>
        <dbReference type="EMBL" id="GAX62899.1"/>
    </source>
</evidence>
<dbReference type="PROSITE" id="PS50005">
    <property type="entry name" value="TPR"/>
    <property type="match status" value="5"/>
</dbReference>
<feature type="repeat" description="TPR" evidence="1">
    <location>
        <begin position="259"/>
        <end position="292"/>
    </location>
</feature>
<dbReference type="PANTHER" id="PTHR44366">
    <property type="entry name" value="UDP-N-ACETYLGLUCOSAMINE--PEPTIDE N-ACETYLGLUCOSAMINYLTRANSFERASE 110 KDA SUBUNIT"/>
    <property type="match status" value="1"/>
</dbReference>
<keyword evidence="2" id="KW-0472">Membrane</keyword>
<dbReference type="GO" id="GO:0008237">
    <property type="term" value="F:metallopeptidase activity"/>
    <property type="evidence" value="ECO:0007669"/>
    <property type="project" value="InterPro"/>
</dbReference>
<feature type="repeat" description="TPR" evidence="1">
    <location>
        <begin position="327"/>
        <end position="360"/>
    </location>
</feature>
<dbReference type="Pfam" id="PF13414">
    <property type="entry name" value="TPR_11"/>
    <property type="match status" value="2"/>
</dbReference>
<organism evidence="3 4">
    <name type="scientific">Candidatus Scalindua japonica</name>
    <dbReference type="NCBI Taxonomy" id="1284222"/>
    <lineage>
        <taxon>Bacteria</taxon>
        <taxon>Pseudomonadati</taxon>
        <taxon>Planctomycetota</taxon>
        <taxon>Candidatus Brocadiia</taxon>
        <taxon>Candidatus Brocadiales</taxon>
        <taxon>Candidatus Scalinduaceae</taxon>
        <taxon>Candidatus Scalindua</taxon>
    </lineage>
</organism>
<feature type="repeat" description="TPR" evidence="1">
    <location>
        <begin position="395"/>
        <end position="428"/>
    </location>
</feature>
<dbReference type="Pfam" id="PF13181">
    <property type="entry name" value="TPR_8"/>
    <property type="match status" value="1"/>
</dbReference>
<dbReference type="Proteomes" id="UP000218542">
    <property type="component" value="Unassembled WGS sequence"/>
</dbReference>
<dbReference type="SUPFAM" id="SSF55486">
    <property type="entry name" value="Metalloproteases ('zincins'), catalytic domain"/>
    <property type="match status" value="1"/>
</dbReference>
<reference evidence="4" key="1">
    <citation type="journal article" date="2017" name="Environ. Microbiol. Rep.">
        <title>Genetic Diversity of Marine Anaerobic Ammonium-Oxidizing Bacteria as Revealed by Genomic and Proteomic Analyses of 'Candidatus Scalindua japonica'.</title>
        <authorList>
            <person name="Oshiki M."/>
            <person name="Mizuto K."/>
            <person name="Kimura Z."/>
            <person name="Kindaichi T."/>
            <person name="Satoh H."/>
            <person name="Okabe S."/>
        </authorList>
    </citation>
    <scope>NUCLEOTIDE SEQUENCE [LARGE SCALE GENOMIC DNA]</scope>
    <source>
        <strain evidence="4">husup-a2</strain>
    </source>
</reference>
<accession>A0A286U434</accession>
<dbReference type="EMBL" id="BAOS01000045">
    <property type="protein sequence ID" value="GAX62899.1"/>
    <property type="molecule type" value="Genomic_DNA"/>
</dbReference>
<keyword evidence="1" id="KW-0802">TPR repeat</keyword>
<comment type="caution">
    <text evidence="3">The sequence shown here is derived from an EMBL/GenBank/DDBJ whole genome shotgun (WGS) entry which is preliminary data.</text>
</comment>
<dbReference type="PANTHER" id="PTHR44366:SF1">
    <property type="entry name" value="UDP-N-ACETYLGLUCOSAMINE--PEPTIDE N-ACETYLGLUCOSAMINYLTRANSFERASE 110 KDA SUBUNIT"/>
    <property type="match status" value="1"/>
</dbReference>
<dbReference type="RefSeq" id="WP_162532445.1">
    <property type="nucleotide sequence ID" value="NZ_BAOS01000045.1"/>
</dbReference>
<evidence type="ECO:0000313" key="4">
    <source>
        <dbReference type="Proteomes" id="UP000218542"/>
    </source>
</evidence>
<dbReference type="GO" id="GO:0097363">
    <property type="term" value="F:protein O-acetylglucosaminyltransferase activity"/>
    <property type="evidence" value="ECO:0007669"/>
    <property type="project" value="TreeGrafter"/>
</dbReference>
<feature type="transmembrane region" description="Helical" evidence="2">
    <location>
        <begin position="26"/>
        <end position="49"/>
    </location>
</feature>
<feature type="repeat" description="TPR" evidence="1">
    <location>
        <begin position="293"/>
        <end position="326"/>
    </location>
</feature>
<dbReference type="GO" id="GO:0006493">
    <property type="term" value="P:protein O-linked glycosylation"/>
    <property type="evidence" value="ECO:0007669"/>
    <property type="project" value="InterPro"/>
</dbReference>
<keyword evidence="4" id="KW-1185">Reference proteome</keyword>
<gene>
    <name evidence="3" type="ORF">SCALIN_C45_0057</name>
</gene>
<evidence type="ECO:0000256" key="2">
    <source>
        <dbReference type="SAM" id="Phobius"/>
    </source>
</evidence>
<evidence type="ECO:0000256" key="1">
    <source>
        <dbReference type="PROSITE-ProRule" id="PRU00339"/>
    </source>
</evidence>
<name>A0A286U434_9BACT</name>
<dbReference type="Pfam" id="PF13688">
    <property type="entry name" value="Reprolysin_5"/>
    <property type="match status" value="1"/>
</dbReference>
<proteinExistence type="predicted"/>
<dbReference type="Pfam" id="PF00515">
    <property type="entry name" value="TPR_1"/>
    <property type="match status" value="1"/>
</dbReference>
<feature type="repeat" description="TPR" evidence="1">
    <location>
        <begin position="429"/>
        <end position="462"/>
    </location>
</feature>
<dbReference type="InterPro" id="IPR024079">
    <property type="entry name" value="MetalloPept_cat_dom_sf"/>
</dbReference>
<dbReference type="AlphaFoldDB" id="A0A286U434"/>
<keyword evidence="2" id="KW-1133">Transmembrane helix</keyword>
<sequence>MTYKTYRQVSGHLKSFSLIKTIRNSFLVLITIVSVISFFIAFCAVLGYAGNNNIRVINVKVVADEEFRASDEWVDVIVESFKRTSAFYEEQFGIKFNLKLIGEWISDNNSFNIQSLLEELSNNVGKDGSELVVGFTRQVSKSLKCVFSRPALGIALPFNDYVIVRADRKKGFDYHIMSLILTHELGHAFGALHVRDSTSVMNISVNNHTVFRFDDRNSKLIRLTKFVDFNKGVTSLKKSCLEQIIGLYRDGFEVDYENATRHLLIGSIFSEQGMIDEAILEYKEAVKIDRKDPESLTRLGVAYAGKGLLDDAIKVLSKAVRLDSINGAAHVNLGMVLVRKGKQEEAIDHLRKAIEINSINPEAHCILGGIYIQKGLFDKAIFECKKALDYNHIYSDAYYNLGIAYHSKLMYDEAITAYKKAIEIEYKNTMARNNLGLAYYEQGMLEEAESEYIKLLRVDPGNQMALNNYQAVLFAKKEGL</sequence>
<dbReference type="SUPFAM" id="SSF48452">
    <property type="entry name" value="TPR-like"/>
    <property type="match status" value="1"/>
</dbReference>
<dbReference type="Gene3D" id="3.40.390.10">
    <property type="entry name" value="Collagenase (Catalytic Domain)"/>
    <property type="match status" value="1"/>
</dbReference>
<dbReference type="SMART" id="SM00028">
    <property type="entry name" value="TPR"/>
    <property type="match status" value="6"/>
</dbReference>
<protein>
    <submittedName>
        <fullName evidence="3">Uncharacterized protein</fullName>
    </submittedName>
</protein>
<keyword evidence="2" id="KW-0812">Transmembrane</keyword>
<dbReference type="InterPro" id="IPR011990">
    <property type="entry name" value="TPR-like_helical_dom_sf"/>
</dbReference>
<dbReference type="PROSITE" id="PS50293">
    <property type="entry name" value="TPR_REGION"/>
    <property type="match status" value="1"/>
</dbReference>
<dbReference type="InterPro" id="IPR037919">
    <property type="entry name" value="OGT"/>
</dbReference>
<dbReference type="InterPro" id="IPR019734">
    <property type="entry name" value="TPR_rpt"/>
</dbReference>
<dbReference type="Gene3D" id="1.25.40.10">
    <property type="entry name" value="Tetratricopeptide repeat domain"/>
    <property type="match status" value="1"/>
</dbReference>